<reference evidence="2" key="1">
    <citation type="journal article" date="2008" name="Nat. Genet.">
        <title>The Pristionchus pacificus genome provides a unique perspective on nematode lifestyle and parasitism.</title>
        <authorList>
            <person name="Dieterich C."/>
            <person name="Clifton S.W."/>
            <person name="Schuster L.N."/>
            <person name="Chinwalla A."/>
            <person name="Delehaunty K."/>
            <person name="Dinkelacker I."/>
            <person name="Fulton L."/>
            <person name="Fulton R."/>
            <person name="Godfrey J."/>
            <person name="Minx P."/>
            <person name="Mitreva M."/>
            <person name="Roeseler W."/>
            <person name="Tian H."/>
            <person name="Witte H."/>
            <person name="Yang S.P."/>
            <person name="Wilson R.K."/>
            <person name="Sommer R.J."/>
        </authorList>
    </citation>
    <scope>NUCLEOTIDE SEQUENCE [LARGE SCALE GENOMIC DNA]</scope>
    <source>
        <strain evidence="2">PS312</strain>
    </source>
</reference>
<evidence type="ECO:0000313" key="1">
    <source>
        <dbReference type="EnsemblMetazoa" id="PPA44921.1"/>
    </source>
</evidence>
<reference evidence="1" key="2">
    <citation type="submission" date="2022-06" db="UniProtKB">
        <authorList>
            <consortium name="EnsemblMetazoa"/>
        </authorList>
    </citation>
    <scope>IDENTIFICATION</scope>
    <source>
        <strain evidence="1">PS312</strain>
    </source>
</reference>
<dbReference type="Proteomes" id="UP000005239">
    <property type="component" value="Unassembled WGS sequence"/>
</dbReference>
<proteinExistence type="predicted"/>
<protein>
    <submittedName>
        <fullName evidence="1">Uncharacterized protein</fullName>
    </submittedName>
</protein>
<accession>A0A2A6D032</accession>
<evidence type="ECO:0000313" key="2">
    <source>
        <dbReference type="Proteomes" id="UP000005239"/>
    </source>
</evidence>
<name>A0A2A6D032_PRIPA</name>
<accession>A0A8R1Z7M0</accession>
<dbReference type="EnsemblMetazoa" id="PPA44921.1">
    <property type="protein sequence ID" value="PPA44921.1"/>
    <property type="gene ID" value="WBGene00283290"/>
</dbReference>
<sequence>MTATSIGRLSCALRSGLVRLSLLGSYGETDQSCGQYPLHPEMRRTTCSNDQILLRKAFKNLHFHRLEMGI</sequence>
<keyword evidence="2" id="KW-1185">Reference proteome</keyword>
<organism evidence="1 2">
    <name type="scientific">Pristionchus pacificus</name>
    <name type="common">Parasitic nematode worm</name>
    <dbReference type="NCBI Taxonomy" id="54126"/>
    <lineage>
        <taxon>Eukaryota</taxon>
        <taxon>Metazoa</taxon>
        <taxon>Ecdysozoa</taxon>
        <taxon>Nematoda</taxon>
        <taxon>Chromadorea</taxon>
        <taxon>Rhabditida</taxon>
        <taxon>Rhabditina</taxon>
        <taxon>Diplogasteromorpha</taxon>
        <taxon>Diplogasteroidea</taxon>
        <taxon>Neodiplogasteridae</taxon>
        <taxon>Pristionchus</taxon>
    </lineage>
</organism>
<gene>
    <name evidence="1" type="primary">WBGene00283290</name>
</gene>
<dbReference type="AlphaFoldDB" id="A0A2A6D032"/>